<feature type="chain" id="PRO_5021468083" evidence="1">
    <location>
        <begin position="20"/>
        <end position="327"/>
    </location>
</feature>
<proteinExistence type="predicted"/>
<feature type="signal peptide" evidence="1">
    <location>
        <begin position="1"/>
        <end position="19"/>
    </location>
</feature>
<evidence type="ECO:0000313" key="3">
    <source>
        <dbReference type="Proteomes" id="UP000318717"/>
    </source>
</evidence>
<name>A0A4Y3HRI8_9VIBR</name>
<protein>
    <submittedName>
        <fullName evidence="2">Uncharacterized protein</fullName>
    </submittedName>
</protein>
<evidence type="ECO:0000313" key="2">
    <source>
        <dbReference type="EMBL" id="GEA49686.1"/>
    </source>
</evidence>
<accession>A0A4Y3HRI8</accession>
<dbReference type="EMBL" id="BJLF01000002">
    <property type="protein sequence ID" value="GEA49686.1"/>
    <property type="molecule type" value="Genomic_DNA"/>
</dbReference>
<comment type="caution">
    <text evidence="2">The sequence shown here is derived from an EMBL/GenBank/DDBJ whole genome shotgun (WGS) entry which is preliminary data.</text>
</comment>
<dbReference type="SUPFAM" id="SSF160935">
    <property type="entry name" value="VPA0735-like"/>
    <property type="match status" value="1"/>
</dbReference>
<dbReference type="RefSeq" id="WP_141344038.1">
    <property type="nucleotide sequence ID" value="NZ_BJLF01000002.1"/>
</dbReference>
<organism evidence="2 3">
    <name type="scientific">Vibrio inusitatus NBRC 102082</name>
    <dbReference type="NCBI Taxonomy" id="1219070"/>
    <lineage>
        <taxon>Bacteria</taxon>
        <taxon>Pseudomonadati</taxon>
        <taxon>Pseudomonadota</taxon>
        <taxon>Gammaproteobacteria</taxon>
        <taxon>Vibrionales</taxon>
        <taxon>Vibrionaceae</taxon>
        <taxon>Vibrio</taxon>
    </lineage>
</organism>
<sequence length="327" mass="36567">MKKSILVTLMSLVSASVLATEVTKDNYVEAETDWYFSGVQEKSGVNSWMHDAPVSIENQQVIRSNRDVVYSIAIVDVSEGATFTVPESEHYQLIHIMDELHLSHQVVSRGESLTISANDINGEYVYVLARTKIAGDDTAQRQQQLKIVANAARPYPSKGFAEDDVKALRQALVMEFIEGKAKILEHKSFVKELEQADPISYLYATAVGYGGLPSYEAQYLPYVVGGGSAKECQTFNMPKPELDYENGGFFSLTTYDTAGWIVEDNFYIGHENMKDNGETFEVVFNCPDVAHSVDVQEGWTGVWRFYKPSNEMAFIEFIDSIRGVSVQ</sequence>
<gene>
    <name evidence="2" type="ORF">VIN01S_04900</name>
</gene>
<keyword evidence="1" id="KW-0732">Signal</keyword>
<dbReference type="Proteomes" id="UP000318717">
    <property type="component" value="Unassembled WGS sequence"/>
</dbReference>
<dbReference type="AlphaFoldDB" id="A0A4Y3HRI8"/>
<reference evidence="2 3" key="1">
    <citation type="submission" date="2019-06" db="EMBL/GenBank/DDBJ databases">
        <title>Whole genome shotgun sequence of Vibrio inusitatus NBRC 102082.</title>
        <authorList>
            <person name="Hosoyama A."/>
            <person name="Uohara A."/>
            <person name="Ohji S."/>
            <person name="Ichikawa N."/>
        </authorList>
    </citation>
    <scope>NUCLEOTIDE SEQUENCE [LARGE SCALE GENOMIC DNA]</scope>
    <source>
        <strain evidence="2 3">NBRC 102082</strain>
    </source>
</reference>
<keyword evidence="3" id="KW-1185">Reference proteome</keyword>
<evidence type="ECO:0000256" key="1">
    <source>
        <dbReference type="SAM" id="SignalP"/>
    </source>
</evidence>
<dbReference type="OrthoDB" id="547269at2"/>